<protein>
    <submittedName>
        <fullName evidence="10">CHASE2 domain-containing protein</fullName>
    </submittedName>
</protein>
<evidence type="ECO:0000313" key="11">
    <source>
        <dbReference type="Proteomes" id="UP000266426"/>
    </source>
</evidence>
<dbReference type="Proteomes" id="UP000266426">
    <property type="component" value="Unassembled WGS sequence"/>
</dbReference>
<dbReference type="InterPro" id="IPR050697">
    <property type="entry name" value="Adenylyl/Guanylyl_Cyclase_3/4"/>
</dbReference>
<dbReference type="PROSITE" id="PS51257">
    <property type="entry name" value="PROKAR_LIPOPROTEIN"/>
    <property type="match status" value="1"/>
</dbReference>
<dbReference type="InterPro" id="IPR029787">
    <property type="entry name" value="Nucleotide_cyclase"/>
</dbReference>
<evidence type="ECO:0000256" key="7">
    <source>
        <dbReference type="PROSITE-ProRule" id="PRU00339"/>
    </source>
</evidence>
<dbReference type="InterPro" id="IPR019734">
    <property type="entry name" value="TPR_rpt"/>
</dbReference>
<dbReference type="EMBL" id="QZJZ01000062">
    <property type="protein sequence ID" value="RJP58710.1"/>
    <property type="molecule type" value="Genomic_DNA"/>
</dbReference>
<comment type="subcellular location">
    <subcellularLocation>
        <location evidence="1">Cell envelope</location>
    </subcellularLocation>
</comment>
<comment type="caution">
    <text evidence="10">The sequence shown here is derived from an EMBL/GenBank/DDBJ whole genome shotgun (WGS) entry which is preliminary data.</text>
</comment>
<dbReference type="Gene3D" id="3.30.70.1230">
    <property type="entry name" value="Nucleotide cyclase"/>
    <property type="match status" value="1"/>
</dbReference>
<dbReference type="PANTHER" id="PTHR43081">
    <property type="entry name" value="ADENYLATE CYCLASE, TERMINAL-DIFFERENTIATION SPECIFIC-RELATED"/>
    <property type="match status" value="1"/>
</dbReference>
<dbReference type="FunFam" id="3.30.70.1230:FF:000016">
    <property type="entry name" value="Adenylate/guanylate cyclase domain-containing protein"/>
    <property type="match status" value="1"/>
</dbReference>
<dbReference type="InterPro" id="IPR001054">
    <property type="entry name" value="A/G_cyclase"/>
</dbReference>
<sequence>MKKSRIKNVYSFSFIVACLSVSLVLLLKHISPSFIEIVNLKILDNFFQQRGVQEFSEDVVIAAVDEKSIAALGRWPWSRSVLASLVERLNELGAAVIGFDMVFSEQESGLQSDVKELIFKQIENEMKDQTVVRLLVGTALDTVLAEHDTDNVFARSLANESKVIVGHFFFVSPDEVRHLQRKATYQDDLRLLRNDRILRVFESDIAPDESIFFNPVGINVNIPEIVNAATGTGFFNTIPDADGAIRHMPLVCRFDGDFYPSLSLQIASEYLGDPIKLQLSQYGIEQLSIGQRIIPVSAGGKLLVNYIGPSMTFAHYSIADILKTGLETGVFRDKIVLVGITATGLYDLRVTPFSAVYPGVEIHASVIDNILNQKYITQPWWTYAISPFIIIAIGILLSVLLPFMQPLRSCLFTILITLLVICGAYLLFLKLSVWYPPIYELLTIWFVFLGVTLTKFIMEERERRFIKNAFGQYLSAQFVNQLVSNPQLLKLGGEEKELTVLFTDIVGFTSISEQFDPTQLVTFLNGYTTQMSDLIMENSGTIDKYSGDAIMAFFGAPLFFETHAQSACYAALAMQRKLKEMRTETETSGIPYFATRIGINTGKMVVGNMGSDNKFNYTVIGDAVNLASRLEGTNKFYKTSIVIGEDTQRKLDDSFITRELDSVKVKGKTQPVRIFELIEIKEFLTKEILSFLEIYRQGIKLIHERRWKQAADFFEQALKINPDDTAARLHLSRCQEYCVTPPDPDWDGAYELKSK</sequence>
<feature type="domain" description="Guanylate cyclase" evidence="9">
    <location>
        <begin position="499"/>
        <end position="631"/>
    </location>
</feature>
<proteinExistence type="inferred from homology"/>
<dbReference type="GO" id="GO:0030313">
    <property type="term" value="C:cell envelope"/>
    <property type="evidence" value="ECO:0007669"/>
    <property type="project" value="UniProtKB-SubCell"/>
</dbReference>
<accession>A0A3A4QXR1</accession>
<dbReference type="Gene3D" id="1.25.40.10">
    <property type="entry name" value="Tetratricopeptide repeat domain"/>
    <property type="match status" value="1"/>
</dbReference>
<evidence type="ECO:0000256" key="3">
    <source>
        <dbReference type="ARBA" id="ARBA00022475"/>
    </source>
</evidence>
<dbReference type="GO" id="GO:0006171">
    <property type="term" value="P:cAMP biosynthetic process"/>
    <property type="evidence" value="ECO:0007669"/>
    <property type="project" value="TreeGrafter"/>
</dbReference>
<evidence type="ECO:0000256" key="5">
    <source>
        <dbReference type="ARBA" id="ARBA00022989"/>
    </source>
</evidence>
<dbReference type="PANTHER" id="PTHR43081:SF1">
    <property type="entry name" value="ADENYLATE CYCLASE, TERMINAL-DIFFERENTIATION SPECIFIC"/>
    <property type="match status" value="1"/>
</dbReference>
<evidence type="ECO:0000256" key="1">
    <source>
        <dbReference type="ARBA" id="ARBA00004196"/>
    </source>
</evidence>
<feature type="transmembrane region" description="Helical" evidence="8">
    <location>
        <begin position="434"/>
        <end position="458"/>
    </location>
</feature>
<evidence type="ECO:0000256" key="8">
    <source>
        <dbReference type="SAM" id="Phobius"/>
    </source>
</evidence>
<dbReference type="SUPFAM" id="SSF48452">
    <property type="entry name" value="TPR-like"/>
    <property type="match status" value="1"/>
</dbReference>
<name>A0A3A4QXR1_9BACT</name>
<dbReference type="Pfam" id="PF00211">
    <property type="entry name" value="Guanylate_cyc"/>
    <property type="match status" value="1"/>
</dbReference>
<reference evidence="10 11" key="1">
    <citation type="journal article" date="2017" name="ISME J.">
        <title>Energy and carbon metabolisms in a deep terrestrial subsurface fluid microbial community.</title>
        <authorList>
            <person name="Momper L."/>
            <person name="Jungbluth S.P."/>
            <person name="Lee M.D."/>
            <person name="Amend J.P."/>
        </authorList>
    </citation>
    <scope>NUCLEOTIDE SEQUENCE [LARGE SCALE GENOMIC DNA]</scope>
    <source>
        <strain evidence="10">SURF_26</strain>
    </source>
</reference>
<dbReference type="InterPro" id="IPR011990">
    <property type="entry name" value="TPR-like_helical_dom_sf"/>
</dbReference>
<evidence type="ECO:0000259" key="9">
    <source>
        <dbReference type="PROSITE" id="PS50125"/>
    </source>
</evidence>
<dbReference type="PROSITE" id="PS50125">
    <property type="entry name" value="GUANYLATE_CYCLASE_2"/>
    <property type="match status" value="1"/>
</dbReference>
<dbReference type="AlphaFoldDB" id="A0A3A4QXR1"/>
<feature type="transmembrane region" description="Helical" evidence="8">
    <location>
        <begin position="410"/>
        <end position="428"/>
    </location>
</feature>
<feature type="repeat" description="TPR" evidence="7">
    <location>
        <begin position="691"/>
        <end position="724"/>
    </location>
</feature>
<evidence type="ECO:0000256" key="6">
    <source>
        <dbReference type="ARBA" id="ARBA00023136"/>
    </source>
</evidence>
<dbReference type="GO" id="GO:0004016">
    <property type="term" value="F:adenylate cyclase activity"/>
    <property type="evidence" value="ECO:0007669"/>
    <property type="project" value="UniProtKB-ARBA"/>
</dbReference>
<dbReference type="SMART" id="SM00044">
    <property type="entry name" value="CYCc"/>
    <property type="match status" value="1"/>
</dbReference>
<keyword evidence="4 8" id="KW-0812">Transmembrane</keyword>
<dbReference type="PROSITE" id="PS50005">
    <property type="entry name" value="TPR"/>
    <property type="match status" value="1"/>
</dbReference>
<evidence type="ECO:0000313" key="10">
    <source>
        <dbReference type="EMBL" id="RJP58710.1"/>
    </source>
</evidence>
<keyword evidence="6 8" id="KW-0472">Membrane</keyword>
<dbReference type="CDD" id="cd07302">
    <property type="entry name" value="CHD"/>
    <property type="match status" value="1"/>
</dbReference>
<comment type="similarity">
    <text evidence="2">Belongs to the adenylyl cyclase class-3 family.</text>
</comment>
<organism evidence="10 11">
    <name type="scientific">Candidatus Auribacter fodinae</name>
    <dbReference type="NCBI Taxonomy" id="2093366"/>
    <lineage>
        <taxon>Bacteria</taxon>
        <taxon>Pseudomonadati</taxon>
        <taxon>Candidatus Auribacterota</taxon>
        <taxon>Candidatus Auribacteria</taxon>
        <taxon>Candidatus Auribacterales</taxon>
        <taxon>Candidatus Auribacteraceae</taxon>
        <taxon>Candidatus Auribacter</taxon>
    </lineage>
</organism>
<gene>
    <name evidence="10" type="ORF">C4541_07445</name>
</gene>
<feature type="transmembrane region" description="Helical" evidence="8">
    <location>
        <begin position="380"/>
        <end position="403"/>
    </location>
</feature>
<keyword evidence="3" id="KW-1003">Cell membrane</keyword>
<dbReference type="InterPro" id="IPR007890">
    <property type="entry name" value="CHASE2"/>
</dbReference>
<dbReference type="GO" id="GO:0035556">
    <property type="term" value="P:intracellular signal transduction"/>
    <property type="evidence" value="ECO:0007669"/>
    <property type="project" value="InterPro"/>
</dbReference>
<dbReference type="SMART" id="SM01080">
    <property type="entry name" value="CHASE2"/>
    <property type="match status" value="1"/>
</dbReference>
<evidence type="ECO:0000256" key="2">
    <source>
        <dbReference type="ARBA" id="ARBA00005381"/>
    </source>
</evidence>
<evidence type="ECO:0000256" key="4">
    <source>
        <dbReference type="ARBA" id="ARBA00022692"/>
    </source>
</evidence>
<dbReference type="SUPFAM" id="SSF55073">
    <property type="entry name" value="Nucleotide cyclase"/>
    <property type="match status" value="1"/>
</dbReference>
<keyword evidence="7" id="KW-0802">TPR repeat</keyword>
<dbReference type="Pfam" id="PF05226">
    <property type="entry name" value="CHASE2"/>
    <property type="match status" value="1"/>
</dbReference>
<keyword evidence="5 8" id="KW-1133">Transmembrane helix</keyword>